<feature type="coiled-coil region" evidence="1">
    <location>
        <begin position="391"/>
        <end position="432"/>
    </location>
</feature>
<dbReference type="CDD" id="cd22265">
    <property type="entry name" value="UDM1_RNF168"/>
    <property type="match status" value="1"/>
</dbReference>
<evidence type="ECO:0000313" key="3">
    <source>
        <dbReference type="Proteomes" id="UP000265703"/>
    </source>
</evidence>
<dbReference type="STRING" id="658196.A0A397TFV7"/>
<proteinExistence type="predicted"/>
<evidence type="ECO:0000313" key="2">
    <source>
        <dbReference type="EMBL" id="RIA95257.1"/>
    </source>
</evidence>
<sequence>MDKMDNVNFISTNSISNNLNLHAKPMDFFTKNGMDARREKWQGEDRQYRTLETIYKGCFKKLEFLYELYPKSYCFWGPGSIQPNSSSIQGRQQYFQRSQSQLTSKPSNIEGKWGQDRYNNPMGCSLLPVHDQFPKDNSTENDKEKLQEISETSEKTFSAPRSNLLMDNYHGARSQMSAKNNQHLLEIKPGRDCQPCIWCVSYGSQLEPQAEIMCNSTSKRQLSSSSRSIWKCDSKTGILGVQKLLGNECLDFFMPVETRSLNQVSNNISTQQVNNGTMRKLQSYSELVETLKNNHKIHEFHGPTDEWLIDQEDKEYINKTYGIAKIDPLFVSRSRMTLLFLDQRGILFAWSEMVYDMQILGINKLEGLANYLYHPEKICYIMRDTGELVPKVELNRRVEEMMAKEKLEKENLAKENREKRLAKKKRVAEEKRLAKEKRLAEEKKSGLRIET</sequence>
<reference evidence="2 3" key="1">
    <citation type="submission" date="2018-06" db="EMBL/GenBank/DDBJ databases">
        <title>Comparative genomics reveals the genomic features of Rhizophagus irregularis, R. cerebriforme, R. diaphanum and Gigaspora rosea, and their symbiotic lifestyle signature.</title>
        <authorList>
            <person name="Morin E."/>
            <person name="San Clemente H."/>
            <person name="Chen E.C.H."/>
            <person name="De La Providencia I."/>
            <person name="Hainaut M."/>
            <person name="Kuo A."/>
            <person name="Kohler A."/>
            <person name="Murat C."/>
            <person name="Tang N."/>
            <person name="Roy S."/>
            <person name="Loubradou J."/>
            <person name="Henrissat B."/>
            <person name="Grigoriev I.V."/>
            <person name="Corradi N."/>
            <person name="Roux C."/>
            <person name="Martin F.M."/>
        </authorList>
    </citation>
    <scope>NUCLEOTIDE SEQUENCE [LARGE SCALE GENOMIC DNA]</scope>
    <source>
        <strain evidence="2 3">DAOM 227022</strain>
    </source>
</reference>
<protein>
    <submittedName>
        <fullName evidence="2">Uncharacterized protein</fullName>
    </submittedName>
</protein>
<organism evidence="2 3">
    <name type="scientific">Glomus cerebriforme</name>
    <dbReference type="NCBI Taxonomy" id="658196"/>
    <lineage>
        <taxon>Eukaryota</taxon>
        <taxon>Fungi</taxon>
        <taxon>Fungi incertae sedis</taxon>
        <taxon>Mucoromycota</taxon>
        <taxon>Glomeromycotina</taxon>
        <taxon>Glomeromycetes</taxon>
        <taxon>Glomerales</taxon>
        <taxon>Glomeraceae</taxon>
        <taxon>Glomus</taxon>
    </lineage>
</organism>
<name>A0A397TFV7_9GLOM</name>
<accession>A0A397TFV7</accession>
<keyword evidence="3" id="KW-1185">Reference proteome</keyword>
<comment type="caution">
    <text evidence="2">The sequence shown here is derived from an EMBL/GenBank/DDBJ whole genome shotgun (WGS) entry which is preliminary data.</text>
</comment>
<dbReference type="EMBL" id="QKYT01000065">
    <property type="protein sequence ID" value="RIA95257.1"/>
    <property type="molecule type" value="Genomic_DNA"/>
</dbReference>
<dbReference type="Proteomes" id="UP000265703">
    <property type="component" value="Unassembled WGS sequence"/>
</dbReference>
<gene>
    <name evidence="2" type="ORF">C1645_816991</name>
</gene>
<dbReference type="OrthoDB" id="2373520at2759"/>
<dbReference type="AlphaFoldDB" id="A0A397TFV7"/>
<keyword evidence="1" id="KW-0175">Coiled coil</keyword>
<evidence type="ECO:0000256" key="1">
    <source>
        <dbReference type="SAM" id="Coils"/>
    </source>
</evidence>